<organism evidence="2 3">
    <name type="scientific">Chlamydomonas eustigma</name>
    <dbReference type="NCBI Taxonomy" id="1157962"/>
    <lineage>
        <taxon>Eukaryota</taxon>
        <taxon>Viridiplantae</taxon>
        <taxon>Chlorophyta</taxon>
        <taxon>core chlorophytes</taxon>
        <taxon>Chlorophyceae</taxon>
        <taxon>CS clade</taxon>
        <taxon>Chlamydomonadales</taxon>
        <taxon>Chlamydomonadaceae</taxon>
        <taxon>Chlamydomonas</taxon>
    </lineage>
</organism>
<gene>
    <name evidence="2" type="ORF">CEUSTIGMA_g8962.t1</name>
</gene>
<keyword evidence="3" id="KW-1185">Reference proteome</keyword>
<evidence type="ECO:0000313" key="3">
    <source>
        <dbReference type="Proteomes" id="UP000232323"/>
    </source>
</evidence>
<feature type="compositionally biased region" description="Polar residues" evidence="1">
    <location>
        <begin position="260"/>
        <end position="273"/>
    </location>
</feature>
<name>A0A250XEM1_9CHLO</name>
<dbReference type="AlphaFoldDB" id="A0A250XEM1"/>
<evidence type="ECO:0000256" key="1">
    <source>
        <dbReference type="SAM" id="MobiDB-lite"/>
    </source>
</evidence>
<comment type="caution">
    <text evidence="2">The sequence shown here is derived from an EMBL/GenBank/DDBJ whole genome shotgun (WGS) entry which is preliminary data.</text>
</comment>
<dbReference type="Proteomes" id="UP000232323">
    <property type="component" value="Unassembled WGS sequence"/>
</dbReference>
<evidence type="ECO:0000313" key="2">
    <source>
        <dbReference type="EMBL" id="GAX81534.1"/>
    </source>
</evidence>
<proteinExistence type="predicted"/>
<feature type="region of interest" description="Disordered" evidence="1">
    <location>
        <begin position="490"/>
        <end position="523"/>
    </location>
</feature>
<dbReference type="EMBL" id="BEGY01000066">
    <property type="protein sequence ID" value="GAX81534.1"/>
    <property type="molecule type" value="Genomic_DNA"/>
</dbReference>
<reference evidence="2 3" key="1">
    <citation type="submission" date="2017-08" db="EMBL/GenBank/DDBJ databases">
        <title>Acidophilic green algal genome provides insights into adaptation to an acidic environment.</title>
        <authorList>
            <person name="Hirooka S."/>
            <person name="Hirose Y."/>
            <person name="Kanesaki Y."/>
            <person name="Higuchi S."/>
            <person name="Fujiwara T."/>
            <person name="Onuma R."/>
            <person name="Era A."/>
            <person name="Ohbayashi R."/>
            <person name="Uzuka A."/>
            <person name="Nozaki H."/>
            <person name="Yoshikawa H."/>
            <person name="Miyagishima S.Y."/>
        </authorList>
    </citation>
    <scope>NUCLEOTIDE SEQUENCE [LARGE SCALE GENOMIC DNA]</scope>
    <source>
        <strain evidence="2 3">NIES-2499</strain>
    </source>
</reference>
<sequence>MQTSSLSENLVFGSPYVLLPASTAEFDQEQDFVENLSTAAAIGQMLDAAGASLLASSHYSLDEAVHTLCKHWYCLVPSTLASAPKIAGESCTASLAESQHSLHDGASHNETECQQLPAEMSAARGSVNPEESLARRSLNPTPPAKVCFLVKSVAHKDILLPPPRDVESYTSHTVTSKQLAAAAVLLSALPGLSPVCGNTTTASHQASDIVHSHNELKVRLLHLQEQSVSEEVIELSKEVIAAEDAGSERRTSDGRPVTCSVHSSSGGVQPNRDQLQQGGNQLQQGGHQLHPSGDQIQPGGGCDASGRALRFWRARADELMQSRGEQGGGEHPHGEDSKRSGAELDKYQPMNLCSGAHQQVTALVKSSVKMAVPPSASLPASHGQDQVPQLQLQLLHPPLQPCSVFESVTELRTDTAVVGVDHAASTKQYSCGKGKISASSNDQVGIDLNLNQGFFNGKQRPENLMAEQGGLAVQQVAGAVSRDRQQIMAANTHPRATAERKRKTFQSSGPDRSKSGKKGAAAISSHSIVPSLNIVQSKLH</sequence>
<accession>A0A250XEM1</accession>
<feature type="region of interest" description="Disordered" evidence="1">
    <location>
        <begin position="244"/>
        <end position="304"/>
    </location>
</feature>
<protein>
    <submittedName>
        <fullName evidence="2">Uncharacterized protein</fullName>
    </submittedName>
</protein>
<feature type="compositionally biased region" description="Low complexity" evidence="1">
    <location>
        <begin position="274"/>
        <end position="290"/>
    </location>
</feature>